<sequence length="161" mass="17137">MSFRNLSISFTFLLCLAVTVGCGEGGPSLGQVSGKVTLDGKPLSNAIVSFVPEDGRRASSATTNDNGEYTLAYISEAGAVVGTHKVSITSVPEATTETMEDIPSDDPRYAELMQTRQSDYNNAATKEKLPAVYNKQTEIVREVKSGKNTIDLALTSDGKLP</sequence>
<dbReference type="AlphaFoldDB" id="A0A2S8G8Y6"/>
<protein>
    <recommendedName>
        <fullName evidence="3">Carboxypeptidase regulatory-like domain-containing protein</fullName>
    </recommendedName>
</protein>
<evidence type="ECO:0000313" key="1">
    <source>
        <dbReference type="EMBL" id="PQO40574.1"/>
    </source>
</evidence>
<dbReference type="RefSeq" id="WP_105327810.1">
    <property type="nucleotide sequence ID" value="NZ_PUHY01000001.1"/>
</dbReference>
<evidence type="ECO:0008006" key="3">
    <source>
        <dbReference type="Google" id="ProtNLM"/>
    </source>
</evidence>
<reference evidence="1 2" key="1">
    <citation type="submission" date="2018-02" db="EMBL/GenBank/DDBJ databases">
        <title>Comparative genomes isolates from brazilian mangrove.</title>
        <authorList>
            <person name="Araujo J.E."/>
            <person name="Taketani R.G."/>
            <person name="Silva M.C.P."/>
            <person name="Loureco M.V."/>
            <person name="Andreote F.D."/>
        </authorList>
    </citation>
    <scope>NUCLEOTIDE SEQUENCE [LARGE SCALE GENOMIC DNA]</scope>
    <source>
        <strain evidence="1 2">Hex-1 MGV</strain>
    </source>
</reference>
<dbReference type="InterPro" id="IPR008969">
    <property type="entry name" value="CarboxyPept-like_regulatory"/>
</dbReference>
<dbReference type="OrthoDB" id="291697at2"/>
<dbReference type="SUPFAM" id="SSF49464">
    <property type="entry name" value="Carboxypeptidase regulatory domain-like"/>
    <property type="match status" value="1"/>
</dbReference>
<evidence type="ECO:0000313" key="2">
    <source>
        <dbReference type="Proteomes" id="UP000238322"/>
    </source>
</evidence>
<dbReference type="PROSITE" id="PS51257">
    <property type="entry name" value="PROKAR_LIPOPROTEIN"/>
    <property type="match status" value="1"/>
</dbReference>
<dbReference type="Proteomes" id="UP000238322">
    <property type="component" value="Unassembled WGS sequence"/>
</dbReference>
<gene>
    <name evidence="1" type="ORF">C5Y83_01200</name>
</gene>
<proteinExistence type="predicted"/>
<organism evidence="1 2">
    <name type="scientific">Blastopirellula marina</name>
    <dbReference type="NCBI Taxonomy" id="124"/>
    <lineage>
        <taxon>Bacteria</taxon>
        <taxon>Pseudomonadati</taxon>
        <taxon>Planctomycetota</taxon>
        <taxon>Planctomycetia</taxon>
        <taxon>Pirellulales</taxon>
        <taxon>Pirellulaceae</taxon>
        <taxon>Blastopirellula</taxon>
    </lineage>
</organism>
<dbReference type="EMBL" id="PUHY01000001">
    <property type="protein sequence ID" value="PQO40574.1"/>
    <property type="molecule type" value="Genomic_DNA"/>
</dbReference>
<accession>A0A2S8G8Y6</accession>
<name>A0A2S8G8Y6_9BACT</name>
<comment type="caution">
    <text evidence="1">The sequence shown here is derived from an EMBL/GenBank/DDBJ whole genome shotgun (WGS) entry which is preliminary data.</text>
</comment>